<comment type="caution">
    <text evidence="5">The sequence shown here is derived from an EMBL/GenBank/DDBJ whole genome shotgun (WGS) entry which is preliminary data.</text>
</comment>
<evidence type="ECO:0000313" key="5">
    <source>
        <dbReference type="EMBL" id="KYK55199.1"/>
    </source>
</evidence>
<feature type="compositionally biased region" description="Low complexity" evidence="3">
    <location>
        <begin position="89"/>
        <end position="102"/>
    </location>
</feature>
<evidence type="ECO:0000259" key="4">
    <source>
        <dbReference type="PROSITE" id="PS50048"/>
    </source>
</evidence>
<sequence length="679" mass="75297">MPQKAQAAERPYRSHLRPACVPCRRRKSRCQIEADSETCVTCRAHRTSCFFPDIKRNAESREASHGGLPRDDGSRPRPRRPPSQGAVTPSAKPSRTSSSTSAPKPPRGTPSVAGVTMRTAALMEPSSTAAFPPGRPSVSDPSGHGLSTATTRSEPQSPVPLGSCDDHHVNLHIVGPTDTNDSQVLSDYLVAIPEAMRGTRMVVPESAGPSKPVLFTMVRKLPLGLQVNRSLSAEKLEIIEQLLGDHVDAVIDEYFIKANDCLPLVDEHSFRQQYRDGKSRLSPALLSCMYANTLVYWRHSPKLSLHKSPDSRFVWNLANEALYSELHVSPGISIIKAILLNIGGRPTTSLIGNGVLLGSAVSMAHSLGLNHSPLTWKIPRSEKNLRMKTWWALLLHDRWISLAHGTPPHISRDQCNVPLPELEYLCDDDPSDKQVRTASVFIALCNLTNVLDNHLQHVYRLGRDRPWGTTKLELSLNGWVESLAGCTRLIVVRGSNLEIPGAANLRLAYLTTRLLLQRIELESAKQTYPPANQNLMNRYIEARRTSEEILFLVQELQPQQLGDFWLSVSAFAFPATVNFLLRCGLESESSLSRLAQSTSFRIARGLIDALRSHQEVSGWDLGDVCLAQHADVVDKVLGGALPDEQRNFTMADIEDFVMPDISFLDQYFPSLWDPLQNVW</sequence>
<gene>
    <name evidence="5" type="ORF">DCS_07161</name>
</gene>
<dbReference type="SUPFAM" id="SSF57701">
    <property type="entry name" value="Zn2/Cys6 DNA-binding domain"/>
    <property type="match status" value="1"/>
</dbReference>
<dbReference type="Proteomes" id="UP000076580">
    <property type="component" value="Chromosome 03"/>
</dbReference>
<evidence type="ECO:0000256" key="2">
    <source>
        <dbReference type="ARBA" id="ARBA00023242"/>
    </source>
</evidence>
<evidence type="ECO:0000256" key="3">
    <source>
        <dbReference type="SAM" id="MobiDB-lite"/>
    </source>
</evidence>
<evidence type="ECO:0000313" key="6">
    <source>
        <dbReference type="Proteomes" id="UP000076580"/>
    </source>
</evidence>
<feature type="region of interest" description="Disordered" evidence="3">
    <location>
        <begin position="126"/>
        <end position="164"/>
    </location>
</feature>
<dbReference type="InterPro" id="IPR050797">
    <property type="entry name" value="Carb_Metab_Trans_Reg"/>
</dbReference>
<dbReference type="EMBL" id="LAYC01000003">
    <property type="protein sequence ID" value="KYK55199.1"/>
    <property type="molecule type" value="Genomic_DNA"/>
</dbReference>
<dbReference type="InterPro" id="IPR036864">
    <property type="entry name" value="Zn2-C6_fun-type_DNA-bd_sf"/>
</dbReference>
<dbReference type="PROSITE" id="PS50048">
    <property type="entry name" value="ZN2_CY6_FUNGAL_2"/>
    <property type="match status" value="1"/>
</dbReference>
<dbReference type="SMART" id="SM00906">
    <property type="entry name" value="Fungal_trans"/>
    <property type="match status" value="1"/>
</dbReference>
<feature type="compositionally biased region" description="Basic and acidic residues" evidence="3">
    <location>
        <begin position="60"/>
        <end position="75"/>
    </location>
</feature>
<dbReference type="PANTHER" id="PTHR31668">
    <property type="entry name" value="GLUCOSE TRANSPORT TRANSCRIPTION REGULATOR RGT1-RELATED-RELATED"/>
    <property type="match status" value="1"/>
</dbReference>
<dbReference type="InterPro" id="IPR001138">
    <property type="entry name" value="Zn2Cys6_DnaBD"/>
</dbReference>
<organism evidence="5 6">
    <name type="scientific">Drechmeria coniospora</name>
    <name type="common">Nematophagous fungus</name>
    <name type="synonym">Meria coniospora</name>
    <dbReference type="NCBI Taxonomy" id="98403"/>
    <lineage>
        <taxon>Eukaryota</taxon>
        <taxon>Fungi</taxon>
        <taxon>Dikarya</taxon>
        <taxon>Ascomycota</taxon>
        <taxon>Pezizomycotina</taxon>
        <taxon>Sordariomycetes</taxon>
        <taxon>Hypocreomycetidae</taxon>
        <taxon>Hypocreales</taxon>
        <taxon>Ophiocordycipitaceae</taxon>
        <taxon>Drechmeria</taxon>
    </lineage>
</organism>
<keyword evidence="2" id="KW-0539">Nucleus</keyword>
<evidence type="ECO:0000256" key="1">
    <source>
        <dbReference type="ARBA" id="ARBA00022723"/>
    </source>
</evidence>
<keyword evidence="1" id="KW-0479">Metal-binding</keyword>
<dbReference type="PANTHER" id="PTHR31668:SF10">
    <property type="entry name" value="ZN(II)2CYS6 TRANSCRIPTION FACTOR (EUROFUNG)"/>
    <property type="match status" value="1"/>
</dbReference>
<name>A0A151GDM3_DRECN</name>
<dbReference type="GO" id="GO:0005634">
    <property type="term" value="C:nucleus"/>
    <property type="evidence" value="ECO:0007669"/>
    <property type="project" value="TreeGrafter"/>
</dbReference>
<reference evidence="5 6" key="1">
    <citation type="journal article" date="2016" name="Sci. Rep.">
        <title>Insights into Adaptations to a Near-Obligate Nematode Endoparasitic Lifestyle from the Finished Genome of Drechmeria coniospora.</title>
        <authorList>
            <person name="Zhang L."/>
            <person name="Zhou Z."/>
            <person name="Guo Q."/>
            <person name="Fokkens L."/>
            <person name="Miskei M."/>
            <person name="Pocsi I."/>
            <person name="Zhang W."/>
            <person name="Chen M."/>
            <person name="Wang L."/>
            <person name="Sun Y."/>
            <person name="Donzelli B.G."/>
            <person name="Gibson D.M."/>
            <person name="Nelson D.R."/>
            <person name="Luo J.G."/>
            <person name="Rep M."/>
            <person name="Liu H."/>
            <person name="Yang S."/>
            <person name="Wang J."/>
            <person name="Krasnoff S.B."/>
            <person name="Xu Y."/>
            <person name="Molnar I."/>
            <person name="Lin M."/>
        </authorList>
    </citation>
    <scope>NUCLEOTIDE SEQUENCE [LARGE SCALE GENOMIC DNA]</scope>
    <source>
        <strain evidence="5 6">ARSEF 6962</strain>
    </source>
</reference>
<dbReference type="SMART" id="SM00066">
    <property type="entry name" value="GAL4"/>
    <property type="match status" value="1"/>
</dbReference>
<dbReference type="CDD" id="cd00067">
    <property type="entry name" value="GAL4"/>
    <property type="match status" value="1"/>
</dbReference>
<dbReference type="GO" id="GO:0000981">
    <property type="term" value="F:DNA-binding transcription factor activity, RNA polymerase II-specific"/>
    <property type="evidence" value="ECO:0007669"/>
    <property type="project" value="InterPro"/>
</dbReference>
<accession>A0A151GDM3</accession>
<dbReference type="STRING" id="98403.A0A151GDM3"/>
<dbReference type="GO" id="GO:0003677">
    <property type="term" value="F:DNA binding"/>
    <property type="evidence" value="ECO:0007669"/>
    <property type="project" value="InterPro"/>
</dbReference>
<dbReference type="GeneID" id="63719804"/>
<dbReference type="PROSITE" id="PS00463">
    <property type="entry name" value="ZN2_CY6_FUNGAL_1"/>
    <property type="match status" value="1"/>
</dbReference>
<dbReference type="Gene3D" id="4.10.240.10">
    <property type="entry name" value="Zn(2)-C6 fungal-type DNA-binding domain"/>
    <property type="match status" value="1"/>
</dbReference>
<dbReference type="GO" id="GO:0006351">
    <property type="term" value="P:DNA-templated transcription"/>
    <property type="evidence" value="ECO:0007669"/>
    <property type="project" value="InterPro"/>
</dbReference>
<dbReference type="Pfam" id="PF04082">
    <property type="entry name" value="Fungal_trans"/>
    <property type="match status" value="1"/>
</dbReference>
<dbReference type="AlphaFoldDB" id="A0A151GDM3"/>
<dbReference type="GO" id="GO:0008270">
    <property type="term" value="F:zinc ion binding"/>
    <property type="evidence" value="ECO:0007669"/>
    <property type="project" value="InterPro"/>
</dbReference>
<dbReference type="InParanoid" id="A0A151GDM3"/>
<dbReference type="InterPro" id="IPR007219">
    <property type="entry name" value="XnlR_reg_dom"/>
</dbReference>
<dbReference type="RefSeq" id="XP_040654551.1">
    <property type="nucleotide sequence ID" value="XM_040804447.1"/>
</dbReference>
<feature type="domain" description="Zn(2)-C6 fungal-type" evidence="4">
    <location>
        <begin position="19"/>
        <end position="51"/>
    </location>
</feature>
<proteinExistence type="predicted"/>
<feature type="region of interest" description="Disordered" evidence="3">
    <location>
        <begin position="60"/>
        <end position="112"/>
    </location>
</feature>
<protein>
    <recommendedName>
        <fullName evidence="4">Zn(2)-C6 fungal-type domain-containing protein</fullName>
    </recommendedName>
</protein>
<feature type="compositionally biased region" description="Polar residues" evidence="3">
    <location>
        <begin position="145"/>
        <end position="156"/>
    </location>
</feature>
<dbReference type="CDD" id="cd12148">
    <property type="entry name" value="fungal_TF_MHR"/>
    <property type="match status" value="1"/>
</dbReference>
<dbReference type="GO" id="GO:0001080">
    <property type="term" value="P:nitrogen catabolite activation of transcription from RNA polymerase II promoter"/>
    <property type="evidence" value="ECO:0007669"/>
    <property type="project" value="TreeGrafter"/>
</dbReference>
<keyword evidence="6" id="KW-1185">Reference proteome</keyword>